<reference evidence="9 10" key="1">
    <citation type="submission" date="2020-08" db="EMBL/GenBank/DDBJ databases">
        <title>Plant Genome Project.</title>
        <authorList>
            <person name="Zhang R.-G."/>
        </authorList>
    </citation>
    <scope>NUCLEOTIDE SEQUENCE [LARGE SCALE GENOMIC DNA]</scope>
    <source>
        <tissue evidence="9">Rhizome</tissue>
    </source>
</reference>
<comment type="caution">
    <text evidence="9">The sequence shown here is derived from an EMBL/GenBank/DDBJ whole genome shotgun (WGS) entry which is preliminary data.</text>
</comment>
<evidence type="ECO:0000256" key="2">
    <source>
        <dbReference type="ARBA" id="ARBA00022618"/>
    </source>
</evidence>
<dbReference type="InterPro" id="IPR013763">
    <property type="entry name" value="Cyclin-like_dom"/>
</dbReference>
<dbReference type="PANTHER" id="PTHR10177">
    <property type="entry name" value="CYCLINS"/>
    <property type="match status" value="1"/>
</dbReference>
<feature type="domain" description="Cyclin-like" evidence="7">
    <location>
        <begin position="402"/>
        <end position="486"/>
    </location>
</feature>
<dbReference type="InterPro" id="IPR006671">
    <property type="entry name" value="Cyclin_N"/>
</dbReference>
<dbReference type="AlphaFoldDB" id="A0A8J5H6Y9"/>
<dbReference type="InterPro" id="IPR004367">
    <property type="entry name" value="Cyclin_C-dom"/>
</dbReference>
<gene>
    <name evidence="9" type="ORF">ZIOFF_017357</name>
</gene>
<organism evidence="9 10">
    <name type="scientific">Zingiber officinale</name>
    <name type="common">Ginger</name>
    <name type="synonym">Amomum zingiber</name>
    <dbReference type="NCBI Taxonomy" id="94328"/>
    <lineage>
        <taxon>Eukaryota</taxon>
        <taxon>Viridiplantae</taxon>
        <taxon>Streptophyta</taxon>
        <taxon>Embryophyta</taxon>
        <taxon>Tracheophyta</taxon>
        <taxon>Spermatophyta</taxon>
        <taxon>Magnoliopsida</taxon>
        <taxon>Liliopsida</taxon>
        <taxon>Zingiberales</taxon>
        <taxon>Zingiberaceae</taxon>
        <taxon>Zingiber</taxon>
    </lineage>
</organism>
<name>A0A8J5H6Y9_ZINOF</name>
<dbReference type="EMBL" id="JACMSC010000005">
    <property type="protein sequence ID" value="KAG6520309.1"/>
    <property type="molecule type" value="Genomic_DNA"/>
</dbReference>
<evidence type="ECO:0000313" key="9">
    <source>
        <dbReference type="EMBL" id="KAG6520309.1"/>
    </source>
</evidence>
<dbReference type="CDD" id="cd20506">
    <property type="entry name" value="CYCLIN_AtCycA-like_rpt2"/>
    <property type="match status" value="1"/>
</dbReference>
<dbReference type="Pfam" id="PF02984">
    <property type="entry name" value="Cyclin_C"/>
    <property type="match status" value="1"/>
</dbReference>
<keyword evidence="2" id="KW-0132">Cell division</keyword>
<dbReference type="InterPro" id="IPR039361">
    <property type="entry name" value="Cyclin"/>
</dbReference>
<evidence type="ECO:0000259" key="8">
    <source>
        <dbReference type="SMART" id="SM01332"/>
    </source>
</evidence>
<comment type="similarity">
    <text evidence="1">Belongs to the cyclin family. Cyclin AB subfamily.</text>
</comment>
<dbReference type="FunFam" id="1.10.472.10:FF:000013">
    <property type="entry name" value="Cyclin A1"/>
    <property type="match status" value="1"/>
</dbReference>
<evidence type="ECO:0000256" key="1">
    <source>
        <dbReference type="ARBA" id="ARBA00006955"/>
    </source>
</evidence>
<evidence type="ECO:0000256" key="5">
    <source>
        <dbReference type="RuleBase" id="RU000383"/>
    </source>
</evidence>
<sequence>MRLERQNHVASLWASRSLFERSSHSLCRTTRRDRDLGGRKRVVVAVSGPRRRHIPSNPLSILALFLSGRRGDRVWAAGRPASAGEFSYIVPLFSAMKKENCSSVSLDARLTRARAAACRANSGLPPLPSSVANPERKQTCSKRRAHDINSHIAPCPVGSQCKKRAVLKDATNTSSQNTSRKWIPSGKVQPSVQRQRRAPLKTKGCVDSKASNLSLDGNEPINDNVENLLNEETQKMEMLVSKEPSLLERMDSFESDNKGMPLVGNAFTDDNEENEMFEEEHKMKISETKNSSSLGNVEDSIVVFKDMDTTKDRESTCATSLVRAHNFEGNLEFTKQTKNGKFSVLGFIDIDTDHGNPQMCCTYASEIYTTQCVTELVRRPVANYMESLQRDVSQSMRAILIDWLVEVSEEYKLVPDTLYLTVHIIDEFLSHNYIERQRLQLLGITCMLIASKYEEICPPRVEEFCFITDNTYTKAEVLEMERQVLSFLGFKLSLPTTKTFLRRFLQAANASHENQTLTFGYLTNYLAEMTLVEYSFLKFLPSIIAASAVFLARWTLESNHTNHPWNSTLEHYTCYKATDLKEAVLALRELQMNSKNSPLDAIREKYSQPKFDSVAILTSRSIEESLFS</sequence>
<keyword evidence="10" id="KW-1185">Reference proteome</keyword>
<dbReference type="Proteomes" id="UP000734854">
    <property type="component" value="Unassembled WGS sequence"/>
</dbReference>
<dbReference type="Gene3D" id="1.10.472.10">
    <property type="entry name" value="Cyclin-like"/>
    <property type="match status" value="2"/>
</dbReference>
<protein>
    <recommendedName>
        <fullName evidence="11">Cyclin N-terminal domain-containing protein</fullName>
    </recommendedName>
</protein>
<evidence type="ECO:0008006" key="11">
    <source>
        <dbReference type="Google" id="ProtNLM"/>
    </source>
</evidence>
<dbReference type="CDD" id="cd20562">
    <property type="entry name" value="CYCLIN_AtCycA_like_rpt1"/>
    <property type="match status" value="1"/>
</dbReference>
<dbReference type="SMART" id="SM00385">
    <property type="entry name" value="CYCLIN"/>
    <property type="match status" value="2"/>
</dbReference>
<evidence type="ECO:0000256" key="4">
    <source>
        <dbReference type="ARBA" id="ARBA00023306"/>
    </source>
</evidence>
<dbReference type="Pfam" id="PF00134">
    <property type="entry name" value="Cyclin_N"/>
    <property type="match status" value="1"/>
</dbReference>
<dbReference type="FunFam" id="1.10.472.10:FF:000167">
    <property type="entry name" value="Mitotic cyclin 6"/>
    <property type="match status" value="1"/>
</dbReference>
<evidence type="ECO:0000256" key="3">
    <source>
        <dbReference type="ARBA" id="ARBA00023127"/>
    </source>
</evidence>
<accession>A0A8J5H6Y9</accession>
<proteinExistence type="inferred from homology"/>
<dbReference type="InterPro" id="IPR036915">
    <property type="entry name" value="Cyclin-like_sf"/>
</dbReference>
<feature type="domain" description="Cyclin-like" evidence="7">
    <location>
        <begin position="499"/>
        <end position="589"/>
    </location>
</feature>
<feature type="domain" description="Cyclin C-terminal" evidence="8">
    <location>
        <begin position="495"/>
        <end position="620"/>
    </location>
</feature>
<evidence type="ECO:0000313" key="10">
    <source>
        <dbReference type="Proteomes" id="UP000734854"/>
    </source>
</evidence>
<keyword evidence="4" id="KW-0131">Cell cycle</keyword>
<feature type="compositionally biased region" description="Polar residues" evidence="6">
    <location>
        <begin position="170"/>
        <end position="180"/>
    </location>
</feature>
<dbReference type="GO" id="GO:0051301">
    <property type="term" value="P:cell division"/>
    <property type="evidence" value="ECO:0007669"/>
    <property type="project" value="UniProtKB-KW"/>
</dbReference>
<dbReference type="SMART" id="SM01332">
    <property type="entry name" value="Cyclin_C"/>
    <property type="match status" value="1"/>
</dbReference>
<keyword evidence="3 5" id="KW-0195">Cyclin</keyword>
<feature type="region of interest" description="Disordered" evidence="6">
    <location>
        <begin position="170"/>
        <end position="221"/>
    </location>
</feature>
<dbReference type="SUPFAM" id="SSF47954">
    <property type="entry name" value="Cyclin-like"/>
    <property type="match status" value="2"/>
</dbReference>
<evidence type="ECO:0000259" key="7">
    <source>
        <dbReference type="SMART" id="SM00385"/>
    </source>
</evidence>
<evidence type="ECO:0000256" key="6">
    <source>
        <dbReference type="SAM" id="MobiDB-lite"/>
    </source>
</evidence>